<dbReference type="PROSITE" id="PS50005">
    <property type="entry name" value="TPR"/>
    <property type="match status" value="2"/>
</dbReference>
<feature type="repeat" description="TPR" evidence="1">
    <location>
        <begin position="179"/>
        <end position="212"/>
    </location>
</feature>
<dbReference type="InterPro" id="IPR050640">
    <property type="entry name" value="Bact_2-comp_sensor_kinase"/>
</dbReference>
<dbReference type="eggNOG" id="COG2972">
    <property type="taxonomic scope" value="Bacteria"/>
</dbReference>
<dbReference type="GO" id="GO:0016020">
    <property type="term" value="C:membrane"/>
    <property type="evidence" value="ECO:0007669"/>
    <property type="project" value="InterPro"/>
</dbReference>
<dbReference type="STRING" id="1347342.BN863_1550"/>
<dbReference type="InterPro" id="IPR011990">
    <property type="entry name" value="TPR-like_helical_dom_sf"/>
</dbReference>
<feature type="domain" description="Signal transduction histidine kinase internal region" evidence="3">
    <location>
        <begin position="451"/>
        <end position="529"/>
    </location>
</feature>
<keyword evidence="2" id="KW-0812">Transmembrane</keyword>
<dbReference type="HOGENOM" id="CLU_000445_106_4_10"/>
<evidence type="ECO:0000256" key="2">
    <source>
        <dbReference type="SAM" id="Phobius"/>
    </source>
</evidence>
<dbReference type="InterPro" id="IPR010559">
    <property type="entry name" value="Sig_transdc_His_kin_internal"/>
</dbReference>
<dbReference type="AlphaFoldDB" id="T2KGF4"/>
<name>T2KGF4_FORAG</name>
<dbReference type="PANTHER" id="PTHR34220">
    <property type="entry name" value="SENSOR HISTIDINE KINASE YPDA"/>
    <property type="match status" value="1"/>
</dbReference>
<dbReference type="InterPro" id="IPR036890">
    <property type="entry name" value="HATPase_C_sf"/>
</dbReference>
<dbReference type="InterPro" id="IPR002885">
    <property type="entry name" value="PPR_rpt"/>
</dbReference>
<dbReference type="SMART" id="SM00028">
    <property type="entry name" value="TPR"/>
    <property type="match status" value="7"/>
</dbReference>
<dbReference type="Gene3D" id="1.25.40.10">
    <property type="entry name" value="Tetratricopeptide repeat domain"/>
    <property type="match status" value="3"/>
</dbReference>
<dbReference type="RefSeq" id="WP_051774412.1">
    <property type="nucleotide sequence ID" value="NZ_HG315671.1"/>
</dbReference>
<keyword evidence="5" id="KW-1185">Reference proteome</keyword>
<dbReference type="EMBL" id="HG315671">
    <property type="protein sequence ID" value="CDF77867.1"/>
    <property type="molecule type" value="Genomic_DNA"/>
</dbReference>
<dbReference type="Pfam" id="PF13424">
    <property type="entry name" value="TPR_12"/>
    <property type="match status" value="3"/>
</dbReference>
<dbReference type="Pfam" id="PF06580">
    <property type="entry name" value="His_kinase"/>
    <property type="match status" value="1"/>
</dbReference>
<proteinExistence type="predicted"/>
<evidence type="ECO:0000259" key="3">
    <source>
        <dbReference type="Pfam" id="PF06580"/>
    </source>
</evidence>
<dbReference type="SUPFAM" id="SSF48452">
    <property type="entry name" value="TPR-like"/>
    <property type="match status" value="3"/>
</dbReference>
<dbReference type="InterPro" id="IPR019734">
    <property type="entry name" value="TPR_rpt"/>
</dbReference>
<keyword evidence="2" id="KW-0472">Membrane</keyword>
<reference evidence="4 5" key="1">
    <citation type="journal article" date="2013" name="Appl. Environ. Microbiol.">
        <title>The genome of the alga-associated marine flavobacterium Formosa agariphila KMM 3901T reveals a broad potential for degradation of algal polysaccharides.</title>
        <authorList>
            <person name="Mann A.J."/>
            <person name="Hahnke R.L."/>
            <person name="Huang S."/>
            <person name="Werner J."/>
            <person name="Xing P."/>
            <person name="Barbeyron T."/>
            <person name="Huettel B."/>
            <person name="Stueber K."/>
            <person name="Reinhardt R."/>
            <person name="Harder J."/>
            <person name="Gloeckner F.O."/>
            <person name="Amann R.I."/>
            <person name="Teeling H."/>
        </authorList>
    </citation>
    <scope>NUCLEOTIDE SEQUENCE [LARGE SCALE GENOMIC DNA]</scope>
    <source>
        <strain evidence="5">DSM 15362 / KCTC 12365 / LMG 23005 / KMM 3901</strain>
    </source>
</reference>
<dbReference type="GO" id="GO:0000155">
    <property type="term" value="F:phosphorelay sensor kinase activity"/>
    <property type="evidence" value="ECO:0007669"/>
    <property type="project" value="InterPro"/>
</dbReference>
<dbReference type="PROSITE" id="PS51375">
    <property type="entry name" value="PPR"/>
    <property type="match status" value="1"/>
</dbReference>
<evidence type="ECO:0000256" key="1">
    <source>
        <dbReference type="PROSITE-ProRule" id="PRU00339"/>
    </source>
</evidence>
<dbReference type="eggNOG" id="COG0457">
    <property type="taxonomic scope" value="Bacteria"/>
</dbReference>
<accession>T2KGF4</accession>
<dbReference type="PANTHER" id="PTHR34220:SF7">
    <property type="entry name" value="SENSOR HISTIDINE KINASE YPDA"/>
    <property type="match status" value="1"/>
</dbReference>
<feature type="transmembrane region" description="Helical" evidence="2">
    <location>
        <begin position="417"/>
        <end position="436"/>
    </location>
</feature>
<keyword evidence="1" id="KW-0802">TPR repeat</keyword>
<keyword evidence="4" id="KW-0418">Kinase</keyword>
<feature type="repeat" description="TPR" evidence="1">
    <location>
        <begin position="339"/>
        <end position="372"/>
    </location>
</feature>
<gene>
    <name evidence="4" type="ORF">BN863_1550</name>
</gene>
<evidence type="ECO:0000313" key="5">
    <source>
        <dbReference type="Proteomes" id="UP000016160"/>
    </source>
</evidence>
<keyword evidence="4" id="KW-0808">Transferase</keyword>
<dbReference type="Pfam" id="PF13181">
    <property type="entry name" value="TPR_8"/>
    <property type="match status" value="1"/>
</dbReference>
<protein>
    <submittedName>
        <fullName evidence="4">Signal transduction histidine kinase</fullName>
    </submittedName>
</protein>
<dbReference type="OrthoDB" id="6190788at2"/>
<dbReference type="PATRIC" id="fig|1347342.6.peg.158"/>
<dbReference type="Proteomes" id="UP000016160">
    <property type="component" value="Chromosome"/>
</dbReference>
<organism evidence="4 5">
    <name type="scientific">Formosa agariphila (strain DSM 15362 / KCTC 12365 / LMG 23005 / KMM 3901 / M-2Alg 35-1)</name>
    <dbReference type="NCBI Taxonomy" id="1347342"/>
    <lineage>
        <taxon>Bacteria</taxon>
        <taxon>Pseudomonadati</taxon>
        <taxon>Bacteroidota</taxon>
        <taxon>Flavobacteriia</taxon>
        <taxon>Flavobacteriales</taxon>
        <taxon>Flavobacteriaceae</taxon>
        <taxon>Formosa</taxon>
    </lineage>
</organism>
<evidence type="ECO:0000313" key="4">
    <source>
        <dbReference type="EMBL" id="CDF77867.1"/>
    </source>
</evidence>
<dbReference type="Gene3D" id="3.30.565.10">
    <property type="entry name" value="Histidine kinase-like ATPase, C-terminal domain"/>
    <property type="match status" value="1"/>
</dbReference>
<keyword evidence="2" id="KW-1133">Transmembrane helix</keyword>
<dbReference type="SUPFAM" id="SSF55874">
    <property type="entry name" value="ATPase domain of HSP90 chaperone/DNA topoisomerase II/histidine kinase"/>
    <property type="match status" value="1"/>
</dbReference>
<sequence length="664" mass="77192">MQTNQATFALTNTRIIQYVVLTLFLCCSYSSKAQTNTLDTLYIQRLKQVVKEKPIHYYELEAALNGDKKDSLKMEYLKVQSHLVSYLEGEAYALNALGTIVRNMSLYEKAIIYHKKALEISIEAKNDVLHTISLNLIGVAYRRMDLVKPALDYHKKAYDIASKALKNNPEIADLEHSMAISRNSMGNIYLALKQYDLALKQFERSQSIERKNKNLRGLAINYQNIGYALEHKGDLTQALDNYKISLDYNEQLDSKIGRVICYNSMTQIYIKQGKYEEALELISNTLDNAIELGDKYYLAQTYVNLGWAQERLDKNEEAKINLNKALELSKTYELTMFSSDALLHLSELYAKSENYENAYTFYKESIKYENSVTNERNLNYVNDLIIEYEHETKNNQIQELANENELVRSKLERNKKFFWYTAILISLFTTMIIIIIRHRQLKQEKQIITLEQDMLRSQMNPHFIFNSLNSIKLYIINNDKEKAVYYLNKFSKLIRKILIASTEKEMTLEDELDTMKLYINIENIRFENEIQFNIGIEKGLNISNIRVPSLILQPFLENALWHGLSSKKNNKTIDLYVYQNAPDYINISIEDNGIGRAKSERINSQKILKRKSVGIAITKARLANFSRRYANDYKFKIEDLYNDRNKAIGTKVLLQIPIPHSGKA</sequence>